<feature type="domain" description="Mononegavirus-type SAM-dependent 2'-O-MTase" evidence="28">
    <location>
        <begin position="1628"/>
        <end position="1824"/>
    </location>
</feature>
<dbReference type="GO" id="GO:0030430">
    <property type="term" value="C:host cell cytoplasm"/>
    <property type="evidence" value="ECO:0007669"/>
    <property type="project" value="UniProtKB-SubCell"/>
</dbReference>
<reference evidence="29" key="1">
    <citation type="submission" date="2015-05" db="EMBL/GenBank/DDBJ databases">
        <title>A New Piscine Rhabdovirus Involved in Mass Mortalities in Eelpout (Zoarces viviparus).</title>
        <authorList>
            <person name="Axen C."/>
            <person name="Hakhverdyan M."/>
            <person name="Boutrup T.S."/>
            <person name="Ahola H."/>
            <person name="Blomkvist E."/>
            <person name="Ljunghager F."/>
            <person name="Alfjorden A."/>
            <person name="Hagstrom A."/>
            <person name="Olesen N.J."/>
            <person name="Juremalm M."/>
            <person name="Leijon M."/>
            <person name="Valarcher J.F."/>
        </authorList>
    </citation>
    <scope>NUCLEOTIDE SEQUENCE</scope>
    <source>
        <strain evidence="29">FSK 0523</strain>
    </source>
</reference>
<dbReference type="InterPro" id="IPR039530">
    <property type="entry name" value="L_methyltransferase_rhabdo"/>
</dbReference>
<keyword evidence="14" id="KW-0946">Virion</keyword>
<evidence type="ECO:0000256" key="6">
    <source>
        <dbReference type="ARBA" id="ARBA00022603"/>
    </source>
</evidence>
<keyword evidence="9" id="KW-0949">S-adenosyl-L-methionine</keyword>
<evidence type="ECO:0000256" key="17">
    <source>
        <dbReference type="ARBA" id="ARBA00023200"/>
    </source>
</evidence>
<keyword evidence="5" id="KW-0696">RNA-directed RNA polymerase</keyword>
<evidence type="ECO:0000256" key="21">
    <source>
        <dbReference type="ARBA" id="ARBA00026099"/>
    </source>
</evidence>
<dbReference type="Pfam" id="PF14314">
    <property type="entry name" value="Methyltrans_Mon_2nd"/>
    <property type="match status" value="1"/>
</dbReference>
<dbReference type="GO" id="GO:0004482">
    <property type="term" value="F:mRNA 5'-cap (guanine-N7-)-methyltransferase activity"/>
    <property type="evidence" value="ECO:0007669"/>
    <property type="project" value="InterPro"/>
</dbReference>
<keyword evidence="8" id="KW-0808">Transferase</keyword>
<evidence type="ECO:0000256" key="11">
    <source>
        <dbReference type="ARBA" id="ARBA00022741"/>
    </source>
</evidence>
<dbReference type="PROSITE" id="PS51590">
    <property type="entry name" value="SAM_MT_MNV_L"/>
    <property type="match status" value="1"/>
</dbReference>
<dbReference type="InterPro" id="IPR026890">
    <property type="entry name" value="Mononeg_mRNAcap"/>
</dbReference>
<dbReference type="GeneID" id="80537539"/>
<evidence type="ECO:0000256" key="4">
    <source>
        <dbReference type="ARBA" id="ARBA00012582"/>
    </source>
</evidence>
<dbReference type="RefSeq" id="YP_010799215.1">
    <property type="nucleotide sequence ID" value="NC_076586.1"/>
</dbReference>
<evidence type="ECO:0000256" key="3">
    <source>
        <dbReference type="ARBA" id="ARBA00012494"/>
    </source>
</evidence>
<evidence type="ECO:0000256" key="26">
    <source>
        <dbReference type="ARBA" id="ARBA00048548"/>
    </source>
</evidence>
<evidence type="ECO:0000256" key="15">
    <source>
        <dbReference type="ARBA" id="ARBA00022953"/>
    </source>
</evidence>
<evidence type="ECO:0000256" key="19">
    <source>
        <dbReference type="ARBA" id="ARBA00024494"/>
    </source>
</evidence>
<dbReference type="Pfam" id="PF14318">
    <property type="entry name" value="Mononeg_mRNAcap"/>
    <property type="match status" value="1"/>
</dbReference>
<dbReference type="PROSITE" id="PS50526">
    <property type="entry name" value="RDRP_SSRNA_NEG_NONSEG"/>
    <property type="match status" value="1"/>
</dbReference>
<evidence type="ECO:0000256" key="13">
    <source>
        <dbReference type="ARBA" id="ARBA00022840"/>
    </source>
</evidence>
<accession>A0AAC8WAN6</accession>
<evidence type="ECO:0000256" key="22">
    <source>
        <dbReference type="ARBA" id="ARBA00030436"/>
    </source>
</evidence>
<feature type="domain" description="RdRp catalytic" evidence="27">
    <location>
        <begin position="600"/>
        <end position="786"/>
    </location>
</feature>
<keyword evidence="6" id="KW-0489">Methyltransferase</keyword>
<comment type="catalytic activity">
    <reaction evidence="19">
        <text>a 5'-end triphospho-adenylyl-adenylyl-cytidylyl-adenosine in mRNA + GDP + H(+) = a 5'-end (5'-triphosphoguanosine)-adenylyl-adenylyl-cytidylyl-adenosine in mRNA + diphosphate</text>
        <dbReference type="Rhea" id="RHEA:65436"/>
        <dbReference type="Rhea" id="RHEA-COMP:16797"/>
        <dbReference type="Rhea" id="RHEA-COMP:16799"/>
        <dbReference type="ChEBI" id="CHEBI:15378"/>
        <dbReference type="ChEBI" id="CHEBI:33019"/>
        <dbReference type="ChEBI" id="CHEBI:58189"/>
        <dbReference type="ChEBI" id="CHEBI:156484"/>
        <dbReference type="ChEBI" id="CHEBI:156503"/>
        <dbReference type="EC" id="2.7.7.88"/>
    </reaction>
</comment>
<keyword evidence="13" id="KW-0067">ATP-binding</keyword>
<evidence type="ECO:0000256" key="18">
    <source>
        <dbReference type="ARBA" id="ARBA00023268"/>
    </source>
</evidence>
<keyword evidence="11" id="KW-0547">Nucleotide-binding</keyword>
<dbReference type="EC" id="2.1.1.375" evidence="21"/>
<proteinExistence type="predicted"/>
<comment type="catalytic activity">
    <reaction evidence="20">
        <text>a 5'-end (5'-triphosphoguanosine)-(2'-O-methyladenylyl)-adenylyl-cytidylyl-adenosine in mRNA + S-adenosyl-L-methionine = a 5'-end (N(7)-methyl 5'-triphosphoguanosine)-(2'-O-methyladenylyl)-adenylyl-cytidylyl-adenosine in mRNA + S-adenosyl-L-homocysteine</text>
        <dbReference type="Rhea" id="RHEA:65440"/>
        <dbReference type="Rhea" id="RHEA-COMP:16798"/>
        <dbReference type="Rhea" id="RHEA-COMP:16801"/>
        <dbReference type="ChEBI" id="CHEBI:57856"/>
        <dbReference type="ChEBI" id="CHEBI:59789"/>
        <dbReference type="ChEBI" id="CHEBI:156482"/>
        <dbReference type="ChEBI" id="CHEBI:156483"/>
    </reaction>
</comment>
<keyword evidence="15" id="KW-0693">Viral RNA replication</keyword>
<keyword evidence="16" id="KW-0506">mRNA capping</keyword>
<dbReference type="InterPro" id="IPR025786">
    <property type="entry name" value="Mononega_L_MeTrfase"/>
</dbReference>
<evidence type="ECO:0000256" key="16">
    <source>
        <dbReference type="ARBA" id="ARBA00023042"/>
    </source>
</evidence>
<evidence type="ECO:0000256" key="5">
    <source>
        <dbReference type="ARBA" id="ARBA00022484"/>
    </source>
</evidence>
<evidence type="ECO:0000256" key="8">
    <source>
        <dbReference type="ARBA" id="ARBA00022679"/>
    </source>
</evidence>
<keyword evidence="12" id="KW-0378">Hydrolase</keyword>
<sequence length="2078" mass="237022">MDYSDEYAEGFNDPFLEDEFSSNFSDFFEKGVPLNQKDYNLNSPLIGDEIDAFLRYVRYRAVDLRFQSHTIKWKSYLEHFNTGVNYIQDHTAIHQWIGKHFLSIQTTQEYEDFLTGVNALTEAPDQVLTAFLSGWDQSTTGPTRKDFDQLRGKGLQYGAGFYNWHKITLMMNSQSKLERENLVSSAFQGFKPLSESETYWVYQLEDPSIGTWTVTENLAWSDENGVVLDKNTVMMIKDTFIGRIQTLLSLTSREDKKFPEETRETLFRLYQLGDEMLRESGDDAYEAIKMLEPMCNLRLSQLAHEYRPLIPDFPHFEHHVRTTCEELAKKHPLVLVILDLILSTKNVEEVLLYFGSFRHWGHPFIDYFEGLKKLHKQVTLPKVIDDNYAQALASDLAYIVLKKEFEKKKHWAVDGDLMMDNHPFKKHISEHTWPTPKQIEDFGDSWHHLPLTKVFDIPDVIDPSVIYSDKSHSMQRSEVLSSIITTPNKPIPTRKVLSSLLDKPATDWPRFLNEVDKVGLDREDLVIGLKGKERELKKAGRFFSLMSWRLREYFVMTEYLIKHHFVPLFKGLTMADDMTQVVKKMLERSQGQGEIGYERVSIANHIDYEKWNNHQRLQSNGPAFRVMGQFLGYPSLIEKTHHFFENSLIYYNGRPDLMKVTGEDVQNATEKRVCWQGQQGGLEGLRQKGWSILNLLIIRRESKIRNTRVQTLAQGDNQVICTQYRISPSRDDVELRQKLNHIKENNQVIMNAIEAGTNKLGLIINNDETIQSADFLTYGKIPIFRGNIRCLEGKRWSRVTCVTNDQLPNLSNVMSSVSTNALTVSHYDISPKDAMRQYCFFGCLSLKLVSQHNPALRGSHASKLNLELDQPESVAAVLFLDPSLGGACGMSLTRFLMRMFPDPVTEGLAFWKTVHENSTVPWLLQLCVRAGHPDIAQGGLDSISKLIENPAALNLRKETSAISVIKNEVKKFLYQKSGEFNNRMIATAIEQTREEEPYLDLFLSSITPLFPRFLSEFKSASFLGITDSLVSLFQNSKTIRGVFRNKFAREVEQKVLSCEINSLRTLGNVLDDLRGYMWKCSSLHAKELRRESWGMHVHGATIPHPLEMIRLKDFGHSCDKQDYVTVSVVEPLSQCLESKGRLPAYLGSKTSETTSIIQPWDRETNVPMIRRAAKLRDAISWFVTPGSNLAKSIINNIEGLTGEDWGGSLDGFKRTGSALHRFSSARVSSGGFAAQSPAKLTRMMSTTDTFRDIGSDNYDFMFQSLLIYSQITTGEILGDTEQTGTLHFHLHCDSCLSKIEEVTLDSTMLYQPEDRSEILSKWKPEGSDWSQERERPVLQAASLSDYPNAVIHYNIGRAQGFLYGDQKMTGGGGDNSSLFPLSLQYKVKADVFFRGLLDGLVYASSLATIHRRNFDHPTKFQATQYGTLEFLVESLTEHPPFLNLVRSGPLSTILTSVPHGIPPSYPMNNKDLGVLARNYLRYMLQSLKTSHSRRDYDTRIIIFADMLSGSVIYPYVLAQECANLAFKATWTKKESEALRTLRETAASMRSNPDFKMPLPNRIRSVEHEIRHASKQVFEASDEEIESLYWGREAIGGITDSDVILSSEKKAQVKEEVPKHKDPLISGLRSFQMATGSHYKMRSILTGHQVKYRDFICGGDGSGGLTSCLLRQSKHSKGLFNSLLEIKDTDLRGSSPSPPSAVQHLGSEKARCINLGTAWENPSDLSQQVTWDYFKKEIRENALMIDLLVLDMEVKQVQISEEIESCIEENLDILRPNGVIIYKTYLDRFNKGELTIVDRLSKYFSKVHLTSTDFTSGHSSEVYVLLKGKRNSPRSVKFIDWPMTWELSKVHKCWRSNKEELERAKQLQRIDMYQGVPEKLVSDWENDLLTITLSLGVESGIASVLCSYLSCHKTVYAASTLLAIWTHVTLYQIRPGSAPPSISRCQNIAVVSTCLMFALSLSRMDLDLYGLAKRILDNMFPLFYEKGRWNTKGGLNRSIRLDNKMATLGKILRVFSRLGLRDDVNWTQCFLSSQLMARGCDLKWLRRETGIPQLMRGDWTNKLNVMSEEWVKSESAWTD</sequence>
<dbReference type="EC" id="2.7.7.48" evidence="3"/>
<evidence type="ECO:0000256" key="20">
    <source>
        <dbReference type="ARBA" id="ARBA00024499"/>
    </source>
</evidence>
<dbReference type="Pfam" id="PF21080">
    <property type="entry name" value="Methyltrans_Mon_1st"/>
    <property type="match status" value="1"/>
</dbReference>
<evidence type="ECO:0000259" key="28">
    <source>
        <dbReference type="PROSITE" id="PS51590"/>
    </source>
</evidence>
<keyword evidence="17" id="KW-1035">Host cytoplasm</keyword>
<dbReference type="Pfam" id="PF00946">
    <property type="entry name" value="Mononeg_RNA_pol"/>
    <property type="match status" value="1"/>
</dbReference>
<evidence type="ECO:0000256" key="1">
    <source>
        <dbReference type="ARBA" id="ARBA00004192"/>
    </source>
</evidence>
<keyword evidence="30" id="KW-1185">Reference proteome</keyword>
<dbReference type="InterPro" id="IPR014023">
    <property type="entry name" value="Mononeg_RNA_pol_cat"/>
</dbReference>
<dbReference type="InterPro" id="IPR017234">
    <property type="entry name" value="RNA-dir_pol_rhabdovirus"/>
</dbReference>
<comment type="subcellular location">
    <subcellularLocation>
        <location evidence="1">Host cytoplasm</location>
    </subcellularLocation>
    <subcellularLocation>
        <location evidence="2">Virion</location>
    </subcellularLocation>
</comment>
<name>A0AAC8WAN6_9RHAB</name>
<dbReference type="InterPro" id="IPR039736">
    <property type="entry name" value="L_poly_C"/>
</dbReference>
<evidence type="ECO:0000256" key="25">
    <source>
        <dbReference type="ARBA" id="ARBA00047370"/>
    </source>
</evidence>
<evidence type="ECO:0000259" key="27">
    <source>
        <dbReference type="PROSITE" id="PS50526"/>
    </source>
</evidence>
<evidence type="ECO:0000313" key="29">
    <source>
        <dbReference type="EMBL" id="ALJ30354.1"/>
    </source>
</evidence>
<evidence type="ECO:0000313" key="30">
    <source>
        <dbReference type="Proteomes" id="UP000831175"/>
    </source>
</evidence>
<dbReference type="InterPro" id="IPR048397">
    <property type="entry name" value="Methyltrans_Mon_CD"/>
</dbReference>
<evidence type="ECO:0000256" key="12">
    <source>
        <dbReference type="ARBA" id="ARBA00022801"/>
    </source>
</evidence>
<dbReference type="GO" id="GO:0044423">
    <property type="term" value="C:virion component"/>
    <property type="evidence" value="ECO:0007669"/>
    <property type="project" value="UniProtKB-KW"/>
</dbReference>
<dbReference type="NCBIfam" id="TIGR04198">
    <property type="entry name" value="paramyx_RNAcap"/>
    <property type="match status" value="1"/>
</dbReference>
<evidence type="ECO:0000256" key="24">
    <source>
        <dbReference type="ARBA" id="ARBA00047332"/>
    </source>
</evidence>
<evidence type="ECO:0000256" key="9">
    <source>
        <dbReference type="ARBA" id="ARBA00022691"/>
    </source>
</evidence>
<dbReference type="EC" id="2.7.7.88" evidence="4"/>
<protein>
    <recommendedName>
        <fullName evidence="23">Replicase</fullName>
        <ecNumber evidence="21">2.1.1.375</ecNumber>
        <ecNumber evidence="3">2.7.7.48</ecNumber>
        <ecNumber evidence="4">2.7.7.88</ecNumber>
    </recommendedName>
    <alternativeName>
        <fullName evidence="22">Transcriptase</fullName>
    </alternativeName>
</protein>
<evidence type="ECO:0000256" key="14">
    <source>
        <dbReference type="ARBA" id="ARBA00022844"/>
    </source>
</evidence>
<dbReference type="PIRSF" id="PIRSF037546">
    <property type="entry name" value="RNA_pol_RhabdoV_sub"/>
    <property type="match status" value="1"/>
</dbReference>
<dbReference type="GO" id="GO:0003968">
    <property type="term" value="F:RNA-directed RNA polymerase activity"/>
    <property type="evidence" value="ECO:0007669"/>
    <property type="project" value="UniProtKB-KW"/>
</dbReference>
<keyword evidence="18" id="KW-0511">Multifunctional enzyme</keyword>
<evidence type="ECO:0000256" key="2">
    <source>
        <dbReference type="ARBA" id="ARBA00004328"/>
    </source>
</evidence>
<dbReference type="GO" id="GO:0016787">
    <property type="term" value="F:hydrolase activity"/>
    <property type="evidence" value="ECO:0007669"/>
    <property type="project" value="UniProtKB-KW"/>
</dbReference>
<dbReference type="GO" id="GO:0005524">
    <property type="term" value="F:ATP binding"/>
    <property type="evidence" value="ECO:0007669"/>
    <property type="project" value="UniProtKB-KW"/>
</dbReference>
<keyword evidence="10" id="KW-0548">Nucleotidyltransferase</keyword>
<dbReference type="EMBL" id="KR612230">
    <property type="protein sequence ID" value="ALJ30354.1"/>
    <property type="molecule type" value="Viral_cRNA"/>
</dbReference>
<dbReference type="Proteomes" id="UP000831175">
    <property type="component" value="Segment"/>
</dbReference>
<comment type="catalytic activity">
    <reaction evidence="25">
        <text>a 5'-end (5'-triphosphoguanosine)-adenylyl-adenylyl-cytidylyl-adenosine in mRNA + 2 S-adenosyl-L-methionine = a 5'-end (N(7)-methyl 5'-triphosphoguanosine)-(2'-O-methyladenylyl)-adenylyl-cytidylyl-adenosine in mRNA + 2 S-adenosyl-L-homocysteine + H(+)</text>
        <dbReference type="Rhea" id="RHEA:65376"/>
        <dbReference type="Rhea" id="RHEA-COMP:16797"/>
        <dbReference type="Rhea" id="RHEA-COMP:16798"/>
        <dbReference type="ChEBI" id="CHEBI:15378"/>
        <dbReference type="ChEBI" id="CHEBI:57856"/>
        <dbReference type="ChEBI" id="CHEBI:59789"/>
        <dbReference type="ChEBI" id="CHEBI:156483"/>
        <dbReference type="ChEBI" id="CHEBI:156484"/>
        <dbReference type="EC" id="2.1.1.375"/>
    </reaction>
</comment>
<comment type="catalytic activity">
    <reaction evidence="26">
        <text>GTP + H2O = GDP + phosphate + H(+)</text>
        <dbReference type="Rhea" id="RHEA:19669"/>
        <dbReference type="ChEBI" id="CHEBI:15377"/>
        <dbReference type="ChEBI" id="CHEBI:15378"/>
        <dbReference type="ChEBI" id="CHEBI:37565"/>
        <dbReference type="ChEBI" id="CHEBI:43474"/>
        <dbReference type="ChEBI" id="CHEBI:58189"/>
    </reaction>
</comment>
<comment type="catalytic activity">
    <reaction evidence="24">
        <text>a 5'-end (5'-triphosphoguanosine)-adenylyl-adenylyl-cytidylyl-adenosine in mRNA + S-adenosyl-L-methionine = a 5'-end (5'-triphosphoguanosine)-(2'-O-methyladenylyl)-adenylyl-cytidylyl-adenosine in mRNA + S-adenosyl-L-homocysteine + H(+)</text>
        <dbReference type="Rhea" id="RHEA:65380"/>
        <dbReference type="Rhea" id="RHEA-COMP:16797"/>
        <dbReference type="Rhea" id="RHEA-COMP:16801"/>
        <dbReference type="ChEBI" id="CHEBI:15378"/>
        <dbReference type="ChEBI" id="CHEBI:57856"/>
        <dbReference type="ChEBI" id="CHEBI:59789"/>
        <dbReference type="ChEBI" id="CHEBI:156482"/>
        <dbReference type="ChEBI" id="CHEBI:156484"/>
    </reaction>
</comment>
<keyword evidence="7" id="KW-0507">mRNA processing</keyword>
<organism evidence="29 30">
    <name type="scientific">Eelpout rhabdovirus</name>
    <dbReference type="NCBI Taxonomy" id="1736767"/>
    <lineage>
        <taxon>Viruses</taxon>
        <taxon>Riboviria</taxon>
        <taxon>Orthornavirae</taxon>
        <taxon>Negarnaviricota</taxon>
        <taxon>Haploviricotina</taxon>
        <taxon>Monjiviricetes</taxon>
        <taxon>Mononegavirales</taxon>
        <taxon>Rhabdoviridae</taxon>
        <taxon>Alpharhabdovirinae</taxon>
        <taxon>Siniperhavirus</taxon>
        <taxon>Siniperhavirus zoarces</taxon>
    </lineage>
</organism>
<dbReference type="KEGG" id="vg:80537539"/>
<evidence type="ECO:0000256" key="10">
    <source>
        <dbReference type="ARBA" id="ARBA00022695"/>
    </source>
</evidence>
<evidence type="ECO:0000256" key="7">
    <source>
        <dbReference type="ARBA" id="ARBA00022664"/>
    </source>
</evidence>
<evidence type="ECO:0000256" key="23">
    <source>
        <dbReference type="ARBA" id="ARBA00031012"/>
    </source>
</evidence>